<keyword evidence="5" id="KW-0653">Protein transport</keyword>
<feature type="compositionally biased region" description="Basic residues" evidence="7">
    <location>
        <begin position="817"/>
        <end position="830"/>
    </location>
</feature>
<dbReference type="InterPro" id="IPR010474">
    <property type="entry name" value="AP3D_dom_metazoa"/>
</dbReference>
<keyword evidence="3" id="KW-0813">Transport</keyword>
<reference evidence="9" key="1">
    <citation type="submission" date="2025-08" db="UniProtKB">
        <authorList>
            <consortium name="Ensembl"/>
        </authorList>
    </citation>
    <scope>IDENTIFICATION</scope>
</reference>
<reference evidence="9" key="2">
    <citation type="submission" date="2025-09" db="UniProtKB">
        <authorList>
            <consortium name="Ensembl"/>
        </authorList>
    </citation>
    <scope>IDENTIFICATION</scope>
</reference>
<comment type="similarity">
    <text evidence="2">Belongs to the adaptor complexes large subunit family.</text>
</comment>
<feature type="compositionally biased region" description="Basic and acidic residues" evidence="7">
    <location>
        <begin position="771"/>
        <end position="816"/>
    </location>
</feature>
<feature type="compositionally biased region" description="Basic residues" evidence="7">
    <location>
        <begin position="882"/>
        <end position="891"/>
    </location>
</feature>
<feature type="compositionally biased region" description="Basic and acidic residues" evidence="7">
    <location>
        <begin position="631"/>
        <end position="667"/>
    </location>
</feature>
<feature type="domain" description="AP-3 complex subunit delta" evidence="8">
    <location>
        <begin position="652"/>
        <end position="783"/>
    </location>
</feature>
<comment type="subcellular location">
    <subcellularLocation>
        <location evidence="1">Endomembrane system</location>
        <topology evidence="1">Peripheral membrane protein</topology>
    </subcellularLocation>
</comment>
<name>A0A8C8ZA71_PROSS</name>
<organism evidence="9 10">
    <name type="scientific">Prolemur simus</name>
    <name type="common">Greater bamboo lemur</name>
    <name type="synonym">Hapalemur simus</name>
    <dbReference type="NCBI Taxonomy" id="1328070"/>
    <lineage>
        <taxon>Eukaryota</taxon>
        <taxon>Metazoa</taxon>
        <taxon>Chordata</taxon>
        <taxon>Craniata</taxon>
        <taxon>Vertebrata</taxon>
        <taxon>Euteleostomi</taxon>
        <taxon>Mammalia</taxon>
        <taxon>Eutheria</taxon>
        <taxon>Euarchontoglires</taxon>
        <taxon>Primates</taxon>
        <taxon>Strepsirrhini</taxon>
        <taxon>Lemuriformes</taxon>
        <taxon>Lemuridae</taxon>
        <taxon>Prolemur</taxon>
    </lineage>
</organism>
<evidence type="ECO:0000313" key="9">
    <source>
        <dbReference type="Ensembl" id="ENSPSMP00000011985.1"/>
    </source>
</evidence>
<proteinExistence type="inferred from homology"/>
<protein>
    <submittedName>
        <fullName evidence="9">Adaptor related protein complex 3 subunit delta 1</fullName>
    </submittedName>
</protein>
<dbReference type="FunFam" id="1.25.10.10:FF:000785">
    <property type="entry name" value="Adaptor related protein complex 3 subunit delta 1"/>
    <property type="match status" value="1"/>
</dbReference>
<dbReference type="Proteomes" id="UP000694414">
    <property type="component" value="Unplaced"/>
</dbReference>
<dbReference type="AlphaFoldDB" id="A0A8C8ZA71"/>
<dbReference type="GO" id="GO:0006623">
    <property type="term" value="P:protein targeting to vacuole"/>
    <property type="evidence" value="ECO:0007669"/>
    <property type="project" value="TreeGrafter"/>
</dbReference>
<feature type="region of interest" description="Disordered" evidence="7">
    <location>
        <begin position="624"/>
        <end position="926"/>
    </location>
</feature>
<dbReference type="Gene3D" id="1.25.10.10">
    <property type="entry name" value="Leucine-rich Repeat Variant"/>
    <property type="match status" value="1"/>
</dbReference>
<dbReference type="PANTHER" id="PTHR22781:SF12">
    <property type="entry name" value="AP-3 COMPLEX SUBUNIT DELTA-1"/>
    <property type="match status" value="1"/>
</dbReference>
<dbReference type="GO" id="GO:0010008">
    <property type="term" value="C:endosome membrane"/>
    <property type="evidence" value="ECO:0007669"/>
    <property type="project" value="TreeGrafter"/>
</dbReference>
<evidence type="ECO:0000256" key="6">
    <source>
        <dbReference type="ARBA" id="ARBA00023136"/>
    </source>
</evidence>
<dbReference type="InterPro" id="IPR017105">
    <property type="entry name" value="AP3_complex_dsu"/>
</dbReference>
<evidence type="ECO:0000256" key="2">
    <source>
        <dbReference type="ARBA" id="ARBA00006613"/>
    </source>
</evidence>
<evidence type="ECO:0000256" key="7">
    <source>
        <dbReference type="SAM" id="MobiDB-lite"/>
    </source>
</evidence>
<dbReference type="Pfam" id="PF26171">
    <property type="entry name" value="Mu_AP3"/>
    <property type="match status" value="1"/>
</dbReference>
<dbReference type="SMART" id="SM01354">
    <property type="entry name" value="BLVR"/>
    <property type="match status" value="1"/>
</dbReference>
<keyword evidence="4" id="KW-0677">Repeat</keyword>
<evidence type="ECO:0000256" key="5">
    <source>
        <dbReference type="ARBA" id="ARBA00022927"/>
    </source>
</evidence>
<dbReference type="GO" id="GO:0016182">
    <property type="term" value="P:synaptic vesicle budding from endosome"/>
    <property type="evidence" value="ECO:0007669"/>
    <property type="project" value="TreeGrafter"/>
</dbReference>
<dbReference type="FunFam" id="1.25.10.10:FF:000808">
    <property type="entry name" value="Adaptor related protein complex 3 subunit delta 1"/>
    <property type="match status" value="1"/>
</dbReference>
<sequence length="1161" mass="130937">MALKMVKGSIDRMFDKNLQDLVRGIRNHKEDEAKYISQCIDEIKQELKQDNIAVKANAVCKLTYLQMLGYDISWAAFNIIEVMSASKFTFKRIGYLAASQSFHEGTDVIMLTTNQIRKDLSSPSQYDTGVALTGLSCFVTPDLARDLANDIMTLMSHTKPYIRKKAVLIMYKVFLKYPESLRPAFPRLKEKLEDPDPGVQSAAVNVICELARRNPKNYLSLAPLFFKLMTSSTNNWVLIKIIKLFGALTPLEPRLGKKLIEPLTNLIHSTSAMSLLYECVNTVIAVQRHVPSFQLCVQKLRILIEDSDQNLKYLGLLAMSKILKTHPKSVQSHKDLILQCLDDKDESIRLRALDLLYGMVSKKNLMEIVKKLMTHVDKAEGTTYRDELLTKIIDICSQSNYQHITNFEWYISILVELTRLEGTRHGHLIAAQMLDVAIRVKAIRKFAVSQMSTLLDNAHLVASSTQRNGICEVLYAATWICGEFSEHLQEPQHTLEAMLRPKVTTLPGHIQAVYVQNVVKLYASILQQKEQAAETEAAQAVTQLMVDRLPQFVQSADLEVQERASCILQLVKHVQKLQAKGVPVAEEVSALFAGELNPVAPKAQKKVPVPEGLDLDAWINEPLSDSESEDEKPKAMFHEEEQRQAKHRLPEVDEEELARRREARKQEQANNPFYIKSSPSPQKRYQDSPGVEHIPVCPPYVRLEEERRHRQRLEKDKRRKKRRDKEKKGKRRHGSLPTESDEDIAPAQQVDIVTEEMPENALPSDEDDKDPNDPYRALDIDLDKPLADSEKLPVQKHRNAENAKSPEKEDVPVVEKKSKKPKKKEKKHKEKERDKEKKKEKKKVRSAPRPVPVPVCALELGIRDNSEYTGHGDSESRQGAKPSKHKKKHKKEKEEQPKDKKRSRKKLLGSEEAPGEPVQNGALEEEPLPVRGTSLMIALLLQTYSVQGSLQDSQVTVSIILENLSGSVLKSMELSVLDSLNTRMARPEGSSVHDGVPVPFQLPPGVSNEAQFVFTVQSIVMAQKLKGTLSFIAKDDAGATHEKLDFKLHFSCSSYLTTTPCYSDAFAKLLESGDLSMSSIRVDGISMSFQNLLTKICFHHHFSVVERVDSCASMYSRSIQGHHVCLLVKKGENSVSVDGKCSDSTLLSNVLEEMKATLAMC</sequence>
<evidence type="ECO:0000256" key="4">
    <source>
        <dbReference type="ARBA" id="ARBA00022737"/>
    </source>
</evidence>
<dbReference type="GO" id="GO:1904115">
    <property type="term" value="C:axon cytoplasm"/>
    <property type="evidence" value="ECO:0007669"/>
    <property type="project" value="GOC"/>
</dbReference>
<dbReference type="SUPFAM" id="SSF48371">
    <property type="entry name" value="ARM repeat"/>
    <property type="match status" value="1"/>
</dbReference>
<dbReference type="GO" id="GO:0098830">
    <property type="term" value="C:presynaptic endosome"/>
    <property type="evidence" value="ECO:0007669"/>
    <property type="project" value="TreeGrafter"/>
</dbReference>
<evidence type="ECO:0000256" key="1">
    <source>
        <dbReference type="ARBA" id="ARBA00004184"/>
    </source>
</evidence>
<feature type="compositionally biased region" description="Basic and acidic residues" evidence="7">
    <location>
        <begin position="702"/>
        <end position="716"/>
    </location>
</feature>
<keyword evidence="6" id="KW-0472">Membrane</keyword>
<dbReference type="Ensembl" id="ENSPSMT00000013986.1">
    <property type="protein sequence ID" value="ENSPSMP00000011985.1"/>
    <property type="gene ID" value="ENSPSMG00000008609.1"/>
</dbReference>
<keyword evidence="10" id="KW-1185">Reference proteome</keyword>
<dbReference type="Pfam" id="PF01602">
    <property type="entry name" value="Adaptin_N"/>
    <property type="match status" value="1"/>
</dbReference>
<dbReference type="GO" id="GO:0048490">
    <property type="term" value="P:anterograde synaptic vesicle transport"/>
    <property type="evidence" value="ECO:0007669"/>
    <property type="project" value="TreeGrafter"/>
</dbReference>
<dbReference type="Pfam" id="PF06375">
    <property type="entry name" value="AP3D1"/>
    <property type="match status" value="2"/>
</dbReference>
<evidence type="ECO:0000259" key="8">
    <source>
        <dbReference type="SMART" id="SM01354"/>
    </source>
</evidence>
<dbReference type="PANTHER" id="PTHR22781">
    <property type="entry name" value="DELTA ADAPTIN-RELATED"/>
    <property type="match status" value="1"/>
</dbReference>
<feature type="compositionally biased region" description="Basic and acidic residues" evidence="7">
    <location>
        <begin position="861"/>
        <end position="878"/>
    </location>
</feature>
<accession>A0A8C8ZA71</accession>
<evidence type="ECO:0000313" key="10">
    <source>
        <dbReference type="Proteomes" id="UP000694414"/>
    </source>
</evidence>
<gene>
    <name evidence="9" type="primary">AP3D1</name>
</gene>
<feature type="compositionally biased region" description="Acidic residues" evidence="7">
    <location>
        <begin position="753"/>
        <end position="770"/>
    </location>
</feature>
<dbReference type="GO" id="GO:0030123">
    <property type="term" value="C:AP-3 adaptor complex"/>
    <property type="evidence" value="ECO:0007669"/>
    <property type="project" value="InterPro"/>
</dbReference>
<feature type="compositionally biased region" description="Basic residues" evidence="7">
    <location>
        <begin position="717"/>
        <end position="734"/>
    </location>
</feature>
<dbReference type="GO" id="GO:0048499">
    <property type="term" value="P:synaptic vesicle membrane organization"/>
    <property type="evidence" value="ECO:0007669"/>
    <property type="project" value="TreeGrafter"/>
</dbReference>
<dbReference type="InterPro" id="IPR016024">
    <property type="entry name" value="ARM-type_fold"/>
</dbReference>
<dbReference type="InterPro" id="IPR011989">
    <property type="entry name" value="ARM-like"/>
</dbReference>
<dbReference type="GO" id="GO:0043195">
    <property type="term" value="C:terminal bouton"/>
    <property type="evidence" value="ECO:0007669"/>
    <property type="project" value="TreeGrafter"/>
</dbReference>
<dbReference type="InterPro" id="IPR058898">
    <property type="entry name" value="Mu_AP3"/>
</dbReference>
<evidence type="ECO:0000256" key="3">
    <source>
        <dbReference type="ARBA" id="ARBA00022448"/>
    </source>
</evidence>
<dbReference type="GO" id="GO:0006896">
    <property type="term" value="P:Golgi to vacuole transport"/>
    <property type="evidence" value="ECO:0007669"/>
    <property type="project" value="TreeGrafter"/>
</dbReference>
<dbReference type="GeneTree" id="ENSGT00550000075067"/>
<dbReference type="GO" id="GO:0098943">
    <property type="term" value="P:neurotransmitter receptor transport, postsynaptic endosome to lysosome"/>
    <property type="evidence" value="ECO:0007669"/>
    <property type="project" value="TreeGrafter"/>
</dbReference>
<dbReference type="InterPro" id="IPR002553">
    <property type="entry name" value="Clathrin/coatomer_adapt-like_N"/>
</dbReference>